<gene>
    <name evidence="6" type="ORF">CS006_09970</name>
</gene>
<evidence type="ECO:0000256" key="5">
    <source>
        <dbReference type="PIRSR" id="PIRSR016020-1"/>
    </source>
</evidence>
<dbReference type="Pfam" id="PF01263">
    <property type="entry name" value="Aldose_epim"/>
    <property type="match status" value="1"/>
</dbReference>
<dbReference type="OrthoDB" id="9790727at2"/>
<dbReference type="PANTHER" id="PTHR11122">
    <property type="entry name" value="APOSPORY-ASSOCIATED PROTEIN C-RELATED"/>
    <property type="match status" value="1"/>
</dbReference>
<evidence type="ECO:0000313" key="7">
    <source>
        <dbReference type="Proteomes" id="UP000229095"/>
    </source>
</evidence>
<dbReference type="InterPro" id="IPR014718">
    <property type="entry name" value="GH-type_carb-bd"/>
</dbReference>
<dbReference type="EC" id="5.1.3.15" evidence="4"/>
<evidence type="ECO:0000256" key="1">
    <source>
        <dbReference type="ARBA" id="ARBA00001096"/>
    </source>
</evidence>
<dbReference type="RefSeq" id="WP_100511680.1">
    <property type="nucleotide sequence ID" value="NZ_PEBI01000005.1"/>
</dbReference>
<dbReference type="Gene3D" id="2.70.98.10">
    <property type="match status" value="1"/>
</dbReference>
<dbReference type="EMBL" id="PEBI01000005">
    <property type="protein sequence ID" value="PJM72451.1"/>
    <property type="molecule type" value="Genomic_DNA"/>
</dbReference>
<evidence type="ECO:0000313" key="6">
    <source>
        <dbReference type="EMBL" id="PJM72451.1"/>
    </source>
</evidence>
<keyword evidence="7" id="KW-1185">Reference proteome</keyword>
<dbReference type="Proteomes" id="UP000229095">
    <property type="component" value="Unassembled WGS sequence"/>
</dbReference>
<protein>
    <recommendedName>
        <fullName evidence="4">Putative glucose-6-phosphate 1-epimerase</fullName>
        <ecNumber evidence="4">5.1.3.15</ecNumber>
    </recommendedName>
</protein>
<sequence>MNDCFITRDFVNDDASATITDYGAHVLDWTPAGQPKVLWHPRAITLSNGVAIRGGIPLVFPWFNSGFENGHVADKQPKHGFARISFWHFDEEASSNAVARYTLTSDDVPDDLLRTMGGGEKASFHATYEVRCGKEFQASFTVTNDGEHPFSYDEALHTYLHVGDVRRISVTGLEGATYFDTTIEGHPTRVQPDEPITFDGTMTDSIYQAASDGENAVVRVHDETLGRTIVVEKSGSSNTVVWNPGEQGAAGIGDIANDEWPGFVCVEAANNHGTPVTLAPGESHTLSQTLRVE</sequence>
<evidence type="ECO:0000256" key="2">
    <source>
        <dbReference type="ARBA" id="ARBA00005866"/>
    </source>
</evidence>
<dbReference type="PANTHER" id="PTHR11122:SF13">
    <property type="entry name" value="GLUCOSE-6-PHOSPHATE 1-EPIMERASE"/>
    <property type="match status" value="1"/>
</dbReference>
<organism evidence="6 7">
    <name type="scientific">Bifidobacterium primatium</name>
    <dbReference type="NCBI Taxonomy" id="2045438"/>
    <lineage>
        <taxon>Bacteria</taxon>
        <taxon>Bacillati</taxon>
        <taxon>Actinomycetota</taxon>
        <taxon>Actinomycetes</taxon>
        <taxon>Bifidobacteriales</taxon>
        <taxon>Bifidobacteriaceae</taxon>
        <taxon>Bifidobacterium</taxon>
    </lineage>
</organism>
<dbReference type="InterPro" id="IPR008183">
    <property type="entry name" value="Aldose_1/G6P_1-epimerase"/>
</dbReference>
<keyword evidence="3 4" id="KW-0413">Isomerase</keyword>
<comment type="similarity">
    <text evidence="2 4">Belongs to the glucose-6-phosphate 1-epimerase family.</text>
</comment>
<proteinExistence type="inferred from homology"/>
<dbReference type="PIRSF" id="PIRSF016020">
    <property type="entry name" value="PHexose_mutarotase"/>
    <property type="match status" value="1"/>
</dbReference>
<comment type="caution">
    <text evidence="6">The sequence shown here is derived from an EMBL/GenBank/DDBJ whole genome shotgun (WGS) entry which is preliminary data.</text>
</comment>
<dbReference type="GO" id="GO:0030246">
    <property type="term" value="F:carbohydrate binding"/>
    <property type="evidence" value="ECO:0007669"/>
    <property type="project" value="UniProtKB-UniRule"/>
</dbReference>
<comment type="catalytic activity">
    <reaction evidence="1">
        <text>alpha-D-glucose 6-phosphate = beta-D-glucose 6-phosphate</text>
        <dbReference type="Rhea" id="RHEA:16249"/>
        <dbReference type="ChEBI" id="CHEBI:58225"/>
        <dbReference type="ChEBI" id="CHEBI:58247"/>
        <dbReference type="EC" id="5.1.3.15"/>
    </reaction>
</comment>
<name>A0A2M9H6M1_9BIFI</name>
<dbReference type="InterPro" id="IPR025532">
    <property type="entry name" value="G6P_1-epimerase"/>
</dbReference>
<accession>A0A2M9H6M1</accession>
<evidence type="ECO:0000256" key="4">
    <source>
        <dbReference type="PIRNR" id="PIRNR016020"/>
    </source>
</evidence>
<dbReference type="GO" id="GO:0005975">
    <property type="term" value="P:carbohydrate metabolic process"/>
    <property type="evidence" value="ECO:0007669"/>
    <property type="project" value="InterPro"/>
</dbReference>
<dbReference type="SUPFAM" id="SSF74650">
    <property type="entry name" value="Galactose mutarotase-like"/>
    <property type="match status" value="1"/>
</dbReference>
<dbReference type="AlphaFoldDB" id="A0A2M9H6M1"/>
<dbReference type="CDD" id="cd09020">
    <property type="entry name" value="D-hex-6-P-epi_like"/>
    <property type="match status" value="1"/>
</dbReference>
<evidence type="ECO:0000256" key="3">
    <source>
        <dbReference type="ARBA" id="ARBA00023235"/>
    </source>
</evidence>
<dbReference type="InterPro" id="IPR011013">
    <property type="entry name" value="Gal_mutarotase_sf_dom"/>
</dbReference>
<dbReference type="GO" id="GO:0047938">
    <property type="term" value="F:glucose-6-phosphate 1-epimerase activity"/>
    <property type="evidence" value="ECO:0007669"/>
    <property type="project" value="UniProtKB-UniRule"/>
</dbReference>
<reference evidence="6 7" key="1">
    <citation type="submission" date="2017-10" db="EMBL/GenBank/DDBJ databases">
        <title>Draft genome sequences of strains TRE 1, TRE 9, TRE H and TRI 7, isolated from tamarins, belonging to four potential novel Bifidobacterium species.</title>
        <authorList>
            <person name="Mattarelli P."/>
            <person name="Modesto M."/>
            <person name="Puglisi E."/>
            <person name="Morelli L."/>
            <person name="Spezio C."/>
            <person name="Bonetti A."/>
            <person name="Sandri C."/>
        </authorList>
    </citation>
    <scope>NUCLEOTIDE SEQUENCE [LARGE SCALE GENOMIC DNA]</scope>
    <source>
        <strain evidence="7">TRE1</strain>
    </source>
</reference>
<feature type="active site" evidence="5">
    <location>
        <position position="267"/>
    </location>
</feature>
<feature type="active site" evidence="5">
    <location>
        <position position="157"/>
    </location>
</feature>